<sequence>MKLPVAEGLFTWPPDGRPQLIASRHRGTGAVTFPADPAQDDVDEILLSRTGTLFTWTTQQFVPPSPPYTGETDPASFEAYAVGYVELPEGILVEGRLTESDPELLTIGQQMELVLVPFVERPGADGGPSREILTFAFAPVAPVAPVASQGVEA</sequence>
<name>A0A417XU52_9ACTN</name>
<organism evidence="2 3">
    <name type="scientific">Nocardioides immobilis</name>
    <dbReference type="NCBI Taxonomy" id="2049295"/>
    <lineage>
        <taxon>Bacteria</taxon>
        <taxon>Bacillati</taxon>
        <taxon>Actinomycetota</taxon>
        <taxon>Actinomycetes</taxon>
        <taxon>Propionibacteriales</taxon>
        <taxon>Nocardioidaceae</taxon>
        <taxon>Nocardioides</taxon>
    </lineage>
</organism>
<feature type="domain" description="ChsH2 C-terminal OB-fold" evidence="1">
    <location>
        <begin position="47"/>
        <end position="115"/>
    </location>
</feature>
<dbReference type="Proteomes" id="UP000283644">
    <property type="component" value="Unassembled WGS sequence"/>
</dbReference>
<proteinExistence type="predicted"/>
<gene>
    <name evidence="2" type="ORF">D0Z08_26680</name>
</gene>
<comment type="caution">
    <text evidence="2">The sequence shown here is derived from an EMBL/GenBank/DDBJ whole genome shotgun (WGS) entry which is preliminary data.</text>
</comment>
<evidence type="ECO:0000313" key="2">
    <source>
        <dbReference type="EMBL" id="RHW23982.1"/>
    </source>
</evidence>
<evidence type="ECO:0000259" key="1">
    <source>
        <dbReference type="Pfam" id="PF01796"/>
    </source>
</evidence>
<dbReference type="AlphaFoldDB" id="A0A417XU52"/>
<dbReference type="OrthoDB" id="4714412at2"/>
<dbReference type="EMBL" id="QXGH01000037">
    <property type="protein sequence ID" value="RHW23982.1"/>
    <property type="molecule type" value="Genomic_DNA"/>
</dbReference>
<dbReference type="SUPFAM" id="SSF50249">
    <property type="entry name" value="Nucleic acid-binding proteins"/>
    <property type="match status" value="1"/>
</dbReference>
<reference evidence="2 3" key="1">
    <citation type="submission" date="2018-09" db="EMBL/GenBank/DDBJ databases">
        <title>Genome sequencing of Nocardioides immobilis CCTCC AB 2017083 for comparison to Nocardioides silvaticus.</title>
        <authorList>
            <person name="Li C."/>
            <person name="Wang G."/>
        </authorList>
    </citation>
    <scope>NUCLEOTIDE SEQUENCE [LARGE SCALE GENOMIC DNA]</scope>
    <source>
        <strain evidence="2 3">CCTCC AB 2017083</strain>
    </source>
</reference>
<dbReference type="Pfam" id="PF01796">
    <property type="entry name" value="OB_ChsH2_C"/>
    <property type="match status" value="1"/>
</dbReference>
<evidence type="ECO:0000313" key="3">
    <source>
        <dbReference type="Proteomes" id="UP000283644"/>
    </source>
</evidence>
<dbReference type="InterPro" id="IPR002878">
    <property type="entry name" value="ChsH2_C"/>
</dbReference>
<protein>
    <recommendedName>
        <fullName evidence="1">ChsH2 C-terminal OB-fold domain-containing protein</fullName>
    </recommendedName>
</protein>
<keyword evidence="3" id="KW-1185">Reference proteome</keyword>
<dbReference type="InterPro" id="IPR012340">
    <property type="entry name" value="NA-bd_OB-fold"/>
</dbReference>
<accession>A0A417XU52</accession>